<keyword evidence="5" id="KW-1185">Reference proteome</keyword>
<dbReference type="GO" id="GO:0005761">
    <property type="term" value="C:mitochondrial ribosome"/>
    <property type="evidence" value="ECO:0007669"/>
    <property type="project" value="InterPro"/>
</dbReference>
<dbReference type="PANTHER" id="PTHR13473">
    <property type="entry name" value="MITOCHONDRIAL RIBOSOMAL PROTEIN L48"/>
    <property type="match status" value="1"/>
</dbReference>
<comment type="caution">
    <text evidence="4">The sequence shown here is derived from an EMBL/GenBank/DDBJ whole genome shotgun (WGS) entry which is preliminary data.</text>
</comment>
<proteinExistence type="predicted"/>
<dbReference type="InterPro" id="IPR027486">
    <property type="entry name" value="Ribosomal_uS10_dom"/>
</dbReference>
<dbReference type="InterPro" id="IPR027487">
    <property type="entry name" value="Ribosomal_mL48"/>
</dbReference>
<evidence type="ECO:0000256" key="1">
    <source>
        <dbReference type="ARBA" id="ARBA00022980"/>
    </source>
</evidence>
<dbReference type="Pfam" id="PF00338">
    <property type="entry name" value="Ribosomal_S10"/>
    <property type="match status" value="1"/>
</dbReference>
<accession>A0AAV4CRU6</accession>
<gene>
    <name evidence="4" type="ORF">PoB_006111700</name>
</gene>
<dbReference type="InterPro" id="IPR036838">
    <property type="entry name" value="Ribosomal_uS10_dom_sf"/>
</dbReference>
<protein>
    <submittedName>
        <fullName evidence="4">39S ribosomal protein l48, mitochondrial</fullName>
    </submittedName>
</protein>
<dbReference type="AlphaFoldDB" id="A0AAV4CRU6"/>
<keyword evidence="2" id="KW-0687">Ribonucleoprotein</keyword>
<reference evidence="4 5" key="1">
    <citation type="journal article" date="2021" name="Elife">
        <title>Chloroplast acquisition without the gene transfer in kleptoplastic sea slugs, Plakobranchus ocellatus.</title>
        <authorList>
            <person name="Maeda T."/>
            <person name="Takahashi S."/>
            <person name="Yoshida T."/>
            <person name="Shimamura S."/>
            <person name="Takaki Y."/>
            <person name="Nagai Y."/>
            <person name="Toyoda A."/>
            <person name="Suzuki Y."/>
            <person name="Arimoto A."/>
            <person name="Ishii H."/>
            <person name="Satoh N."/>
            <person name="Nishiyama T."/>
            <person name="Hasebe M."/>
            <person name="Maruyama T."/>
            <person name="Minagawa J."/>
            <person name="Obokata J."/>
            <person name="Shigenobu S."/>
        </authorList>
    </citation>
    <scope>NUCLEOTIDE SEQUENCE [LARGE SCALE GENOMIC DNA]</scope>
</reference>
<dbReference type="EMBL" id="BLXT01006926">
    <property type="protein sequence ID" value="GFO34612.1"/>
    <property type="molecule type" value="Genomic_DNA"/>
</dbReference>
<name>A0AAV4CRU6_9GAST</name>
<dbReference type="SUPFAM" id="SSF54999">
    <property type="entry name" value="Ribosomal protein S10"/>
    <property type="match status" value="1"/>
</dbReference>
<evidence type="ECO:0000313" key="5">
    <source>
        <dbReference type="Proteomes" id="UP000735302"/>
    </source>
</evidence>
<dbReference type="GO" id="GO:1990904">
    <property type="term" value="C:ribonucleoprotein complex"/>
    <property type="evidence" value="ECO:0007669"/>
    <property type="project" value="UniProtKB-KW"/>
</dbReference>
<evidence type="ECO:0000313" key="4">
    <source>
        <dbReference type="EMBL" id="GFO34612.1"/>
    </source>
</evidence>
<evidence type="ECO:0000259" key="3">
    <source>
        <dbReference type="SMART" id="SM01403"/>
    </source>
</evidence>
<dbReference type="Proteomes" id="UP000735302">
    <property type="component" value="Unassembled WGS sequence"/>
</dbReference>
<sequence length="210" mass="24175">MNTANMRQLLRAAPSVFAARASLVALAKAFRMNYARLPICASYQHHMRSLSDNNRSKWHGLWEPSDLKTEPDIPEFDTIHISMKGFDYPVLESYAKYVHKAVDTMFDLESDAWPVPAKSTQIKTFHPNSAAVNDKYDLQKYERTVMVEDVPITTLPILLEFVRKNCPEGVEVFVKEPDPQEEEERYVPDYEVIELQKEKEAIAAGKLRKK</sequence>
<feature type="domain" description="Small ribosomal subunit protein uS10" evidence="3">
    <location>
        <begin position="80"/>
        <end position="175"/>
    </location>
</feature>
<dbReference type="SMART" id="SM01403">
    <property type="entry name" value="Ribosomal_S10"/>
    <property type="match status" value="1"/>
</dbReference>
<dbReference type="PANTHER" id="PTHR13473:SF0">
    <property type="entry name" value="LARGE RIBOSOMAL SUBUNIT PROTEIN ML48"/>
    <property type="match status" value="1"/>
</dbReference>
<organism evidence="4 5">
    <name type="scientific">Plakobranchus ocellatus</name>
    <dbReference type="NCBI Taxonomy" id="259542"/>
    <lineage>
        <taxon>Eukaryota</taxon>
        <taxon>Metazoa</taxon>
        <taxon>Spiralia</taxon>
        <taxon>Lophotrochozoa</taxon>
        <taxon>Mollusca</taxon>
        <taxon>Gastropoda</taxon>
        <taxon>Heterobranchia</taxon>
        <taxon>Euthyneura</taxon>
        <taxon>Panpulmonata</taxon>
        <taxon>Sacoglossa</taxon>
        <taxon>Placobranchoidea</taxon>
        <taxon>Plakobranchidae</taxon>
        <taxon>Plakobranchus</taxon>
    </lineage>
</organism>
<keyword evidence="1 4" id="KW-0689">Ribosomal protein</keyword>
<evidence type="ECO:0000256" key="2">
    <source>
        <dbReference type="ARBA" id="ARBA00023274"/>
    </source>
</evidence>